<name>A0A8H7A1B4_PLEOS</name>
<proteinExistence type="predicted"/>
<organism evidence="2 3">
    <name type="scientific">Pleurotus ostreatus</name>
    <name type="common">Oyster mushroom</name>
    <name type="synonym">White-rot fungus</name>
    <dbReference type="NCBI Taxonomy" id="5322"/>
    <lineage>
        <taxon>Eukaryota</taxon>
        <taxon>Fungi</taxon>
        <taxon>Dikarya</taxon>
        <taxon>Basidiomycota</taxon>
        <taxon>Agaricomycotina</taxon>
        <taxon>Agaricomycetes</taxon>
        <taxon>Agaricomycetidae</taxon>
        <taxon>Agaricales</taxon>
        <taxon>Pleurotineae</taxon>
        <taxon>Pleurotaceae</taxon>
        <taxon>Pleurotus</taxon>
    </lineage>
</organism>
<feature type="compositionally biased region" description="Basic and acidic residues" evidence="1">
    <location>
        <begin position="19"/>
        <end position="29"/>
    </location>
</feature>
<dbReference type="EMBL" id="JACETU010000002">
    <property type="protein sequence ID" value="KAF7436322.1"/>
    <property type="molecule type" value="Genomic_DNA"/>
</dbReference>
<feature type="region of interest" description="Disordered" evidence="1">
    <location>
        <begin position="141"/>
        <end position="162"/>
    </location>
</feature>
<evidence type="ECO:0000313" key="2">
    <source>
        <dbReference type="EMBL" id="KAF7436322.1"/>
    </source>
</evidence>
<comment type="caution">
    <text evidence="2">The sequence shown here is derived from an EMBL/GenBank/DDBJ whole genome shotgun (WGS) entry which is preliminary data.</text>
</comment>
<feature type="compositionally biased region" description="Polar residues" evidence="1">
    <location>
        <begin position="1"/>
        <end position="16"/>
    </location>
</feature>
<evidence type="ECO:0000313" key="3">
    <source>
        <dbReference type="Proteomes" id="UP000623687"/>
    </source>
</evidence>
<keyword evidence="3" id="KW-1185">Reference proteome</keyword>
<evidence type="ECO:0000256" key="1">
    <source>
        <dbReference type="SAM" id="MobiDB-lite"/>
    </source>
</evidence>
<dbReference type="RefSeq" id="XP_036634221.1">
    <property type="nucleotide sequence ID" value="XM_036772748.1"/>
</dbReference>
<reference evidence="2" key="1">
    <citation type="submission" date="2019-07" db="EMBL/GenBank/DDBJ databases">
        <authorList>
            <person name="Palmer J.M."/>
        </authorList>
    </citation>
    <scope>NUCLEOTIDE SEQUENCE</scope>
    <source>
        <strain evidence="2">PC9</strain>
    </source>
</reference>
<feature type="region of interest" description="Disordered" evidence="1">
    <location>
        <begin position="1"/>
        <end position="45"/>
    </location>
</feature>
<accession>A0A8H7A1B4</accession>
<sequence>MISNRSLTTSYNNTTPRVAVERNHPEPKHLSNLPPSSTMKPSHYETHTHSSYQYYPSEYQCCQDYHDAVSANPQIHSCMYSTYHAAPCFTASTSHTGTFTSPSASFAASTGGQCNSRDPYNNNWDTSMHDAVSPHVLPQRCSVSPAESSDSDLSCMAQDEQQPSSATDITYRTFITYMPPSSADSNDVPMSDPFSRQQYPSHNLHHHVSAASHSLANSTISSSRLDYDSSIGSALSHQPIPETPPALAFKEPITLHHPRPRRLFLNRLLTETIPFDEEPVIQSCKAPEGVQKQPLSPNSLLCQPAPPSVMFPPGAGVSGSCLPDIAFQDSTSCSNFPYDRNELAQNAVVCTCGCMGSYYMTH</sequence>
<dbReference type="AlphaFoldDB" id="A0A8H7A1B4"/>
<dbReference type="OrthoDB" id="2974935at2759"/>
<dbReference type="VEuPathDB" id="FungiDB:PC9H_003154"/>
<gene>
    <name evidence="2" type="ORF">PC9H_003154</name>
</gene>
<dbReference type="GeneID" id="59372972"/>
<feature type="compositionally biased region" description="Polar residues" evidence="1">
    <location>
        <begin position="141"/>
        <end position="152"/>
    </location>
</feature>
<dbReference type="Proteomes" id="UP000623687">
    <property type="component" value="Unassembled WGS sequence"/>
</dbReference>
<protein>
    <submittedName>
        <fullName evidence="2">Uncharacterized protein</fullName>
    </submittedName>
</protein>